<keyword evidence="3 6" id="KW-0694">RNA-binding</keyword>
<comment type="function">
    <text evidence="6">Involved in transcription antitermination. Required for transcription of ribosomal RNA (rRNA) genes. Binds specifically to the boxA antiterminator sequence of the ribosomal RNA (rrn) operons.</text>
</comment>
<dbReference type="HAMAP" id="MF_00073">
    <property type="entry name" value="NusB"/>
    <property type="match status" value="1"/>
</dbReference>
<evidence type="ECO:0000313" key="9">
    <source>
        <dbReference type="Proteomes" id="UP000266426"/>
    </source>
</evidence>
<evidence type="ECO:0000256" key="4">
    <source>
        <dbReference type="ARBA" id="ARBA00023015"/>
    </source>
</evidence>
<dbReference type="EMBL" id="QZJZ01000031">
    <property type="protein sequence ID" value="RJP60275.1"/>
    <property type="molecule type" value="Genomic_DNA"/>
</dbReference>
<evidence type="ECO:0000313" key="8">
    <source>
        <dbReference type="EMBL" id="RJP60275.1"/>
    </source>
</evidence>
<dbReference type="GO" id="GO:0005829">
    <property type="term" value="C:cytosol"/>
    <property type="evidence" value="ECO:0007669"/>
    <property type="project" value="TreeGrafter"/>
</dbReference>
<dbReference type="GO" id="GO:0003723">
    <property type="term" value="F:RNA binding"/>
    <property type="evidence" value="ECO:0007669"/>
    <property type="project" value="UniProtKB-UniRule"/>
</dbReference>
<evidence type="ECO:0000256" key="5">
    <source>
        <dbReference type="ARBA" id="ARBA00023163"/>
    </source>
</evidence>
<proteinExistence type="inferred from homology"/>
<dbReference type="InterPro" id="IPR011605">
    <property type="entry name" value="NusB_fam"/>
</dbReference>
<evidence type="ECO:0000259" key="7">
    <source>
        <dbReference type="Pfam" id="PF01029"/>
    </source>
</evidence>
<dbReference type="Gene3D" id="1.10.940.10">
    <property type="entry name" value="NusB-like"/>
    <property type="match status" value="1"/>
</dbReference>
<dbReference type="InterPro" id="IPR006027">
    <property type="entry name" value="NusB_RsmB_TIM44"/>
</dbReference>
<keyword evidence="5 6" id="KW-0804">Transcription</keyword>
<dbReference type="AlphaFoldDB" id="A0A3A4R2F9"/>
<dbReference type="PANTHER" id="PTHR11078:SF3">
    <property type="entry name" value="ANTITERMINATION NUSB DOMAIN-CONTAINING PROTEIN"/>
    <property type="match status" value="1"/>
</dbReference>
<gene>
    <name evidence="6 8" type="primary">nusB</name>
    <name evidence="8" type="ORF">C4541_04305</name>
</gene>
<name>A0A3A4R2F9_9BACT</name>
<evidence type="ECO:0000256" key="3">
    <source>
        <dbReference type="ARBA" id="ARBA00022884"/>
    </source>
</evidence>
<dbReference type="Proteomes" id="UP000266426">
    <property type="component" value="Unassembled WGS sequence"/>
</dbReference>
<dbReference type="GO" id="GO:0006353">
    <property type="term" value="P:DNA-templated transcription termination"/>
    <property type="evidence" value="ECO:0007669"/>
    <property type="project" value="UniProtKB-UniRule"/>
</dbReference>
<dbReference type="SUPFAM" id="SSF48013">
    <property type="entry name" value="NusB-like"/>
    <property type="match status" value="1"/>
</dbReference>
<keyword evidence="4 6" id="KW-0805">Transcription regulation</keyword>
<protein>
    <recommendedName>
        <fullName evidence="6">Transcription antitermination protein NusB</fullName>
    </recommendedName>
    <alternativeName>
        <fullName evidence="6">Antitermination factor NusB</fullName>
    </alternativeName>
</protein>
<comment type="similarity">
    <text evidence="1 6">Belongs to the NusB family.</text>
</comment>
<evidence type="ECO:0000256" key="6">
    <source>
        <dbReference type="HAMAP-Rule" id="MF_00073"/>
    </source>
</evidence>
<accession>A0A3A4R2F9</accession>
<organism evidence="8 9">
    <name type="scientific">Candidatus Auribacter fodinae</name>
    <dbReference type="NCBI Taxonomy" id="2093366"/>
    <lineage>
        <taxon>Bacteria</taxon>
        <taxon>Pseudomonadati</taxon>
        <taxon>Candidatus Auribacterota</taxon>
        <taxon>Candidatus Auribacteria</taxon>
        <taxon>Candidatus Auribacterales</taxon>
        <taxon>Candidatus Auribacteraceae</taxon>
        <taxon>Candidatus Auribacter</taxon>
    </lineage>
</organism>
<feature type="domain" description="NusB/RsmB/TIM44" evidence="7">
    <location>
        <begin position="7"/>
        <end position="140"/>
    </location>
</feature>
<dbReference type="InterPro" id="IPR035926">
    <property type="entry name" value="NusB-like_sf"/>
</dbReference>
<sequence>MGVRRLSREFSLQFLYACDIKGSFALKDIKEFWDIFIEVHHLDESIKEDTVFIEFVDRLLNHVLTHLEDIDKTIRIYTTNWDFNRITVVDRNILRMALAEIFYMADIPSVVSIDEAVDIAKKYSTPDSGKFVNGVLDKVKDECAKKE</sequence>
<dbReference type="GO" id="GO:0031564">
    <property type="term" value="P:transcription antitermination"/>
    <property type="evidence" value="ECO:0007669"/>
    <property type="project" value="UniProtKB-KW"/>
</dbReference>
<evidence type="ECO:0000256" key="2">
    <source>
        <dbReference type="ARBA" id="ARBA00022814"/>
    </source>
</evidence>
<comment type="caution">
    <text evidence="8">The sequence shown here is derived from an EMBL/GenBank/DDBJ whole genome shotgun (WGS) entry which is preliminary data.</text>
</comment>
<dbReference type="Pfam" id="PF01029">
    <property type="entry name" value="NusB"/>
    <property type="match status" value="1"/>
</dbReference>
<reference evidence="8 9" key="1">
    <citation type="journal article" date="2017" name="ISME J.">
        <title>Energy and carbon metabolisms in a deep terrestrial subsurface fluid microbial community.</title>
        <authorList>
            <person name="Momper L."/>
            <person name="Jungbluth S.P."/>
            <person name="Lee M.D."/>
            <person name="Amend J.P."/>
        </authorList>
    </citation>
    <scope>NUCLEOTIDE SEQUENCE [LARGE SCALE GENOMIC DNA]</scope>
    <source>
        <strain evidence="8">SURF_26</strain>
    </source>
</reference>
<evidence type="ECO:0000256" key="1">
    <source>
        <dbReference type="ARBA" id="ARBA00005952"/>
    </source>
</evidence>
<dbReference type="PANTHER" id="PTHR11078">
    <property type="entry name" value="N UTILIZATION SUBSTANCE PROTEIN B-RELATED"/>
    <property type="match status" value="1"/>
</dbReference>
<dbReference type="NCBIfam" id="TIGR01951">
    <property type="entry name" value="nusB"/>
    <property type="match status" value="1"/>
</dbReference>
<keyword evidence="2 6" id="KW-0889">Transcription antitermination</keyword>